<sequence>MLRFSIICLLIISGFATLAFLLADLMKPSAPELLFYTQGVAGLSCGASVALLADGGCDAG</sequence>
<accession>A0A7C1SXM9</accession>
<evidence type="ECO:0000313" key="1">
    <source>
        <dbReference type="EMBL" id="HEB44237.1"/>
    </source>
</evidence>
<reference evidence="1" key="1">
    <citation type="journal article" date="2020" name="mSystems">
        <title>Genome- and Community-Level Interaction Insights into Carbon Utilization and Element Cycling Functions of Hydrothermarchaeota in Hydrothermal Sediment.</title>
        <authorList>
            <person name="Zhou Z."/>
            <person name="Liu Y."/>
            <person name="Xu W."/>
            <person name="Pan J."/>
            <person name="Luo Z.H."/>
            <person name="Li M."/>
        </authorList>
    </citation>
    <scope>NUCLEOTIDE SEQUENCE [LARGE SCALE GENOMIC DNA]</scope>
    <source>
        <strain evidence="1">SpSt-243</strain>
    </source>
</reference>
<proteinExistence type="predicted"/>
<protein>
    <submittedName>
        <fullName evidence="1">Uncharacterized protein</fullName>
    </submittedName>
</protein>
<comment type="caution">
    <text evidence="1">The sequence shown here is derived from an EMBL/GenBank/DDBJ whole genome shotgun (WGS) entry which is preliminary data.</text>
</comment>
<dbReference type="EMBL" id="DSKI01000577">
    <property type="protein sequence ID" value="HEB44237.1"/>
    <property type="molecule type" value="Genomic_DNA"/>
</dbReference>
<name>A0A7C1SXM9_9HYPH</name>
<gene>
    <name evidence="1" type="ORF">ENP70_11215</name>
</gene>
<organism evidence="1">
    <name type="scientific">Agrobacterium albertimagni</name>
    <dbReference type="NCBI Taxonomy" id="147266"/>
    <lineage>
        <taxon>Bacteria</taxon>
        <taxon>Pseudomonadati</taxon>
        <taxon>Pseudomonadota</taxon>
        <taxon>Alphaproteobacteria</taxon>
        <taxon>Hyphomicrobiales</taxon>
        <taxon>Rhizobiaceae</taxon>
        <taxon>Rhizobium/Agrobacterium group</taxon>
        <taxon>Agrobacterium</taxon>
    </lineage>
</organism>
<dbReference type="AlphaFoldDB" id="A0A7C1SXM9"/>